<dbReference type="InterPro" id="IPR016181">
    <property type="entry name" value="Acyl_CoA_acyltransferase"/>
</dbReference>
<comment type="caution">
    <text evidence="2">The sequence shown here is derived from an EMBL/GenBank/DDBJ whole genome shotgun (WGS) entry which is preliminary data.</text>
</comment>
<dbReference type="Pfam" id="PF13508">
    <property type="entry name" value="Acetyltransf_7"/>
    <property type="match status" value="1"/>
</dbReference>
<dbReference type="EMBL" id="DVML01000012">
    <property type="protein sequence ID" value="HIU22357.1"/>
    <property type="molecule type" value="Genomic_DNA"/>
</dbReference>
<dbReference type="Gene3D" id="3.40.630.30">
    <property type="match status" value="1"/>
</dbReference>
<gene>
    <name evidence="2" type="ORF">IAD49_02115</name>
</gene>
<reference evidence="2" key="1">
    <citation type="submission" date="2020-10" db="EMBL/GenBank/DDBJ databases">
        <authorList>
            <person name="Gilroy R."/>
        </authorList>
    </citation>
    <scope>NUCLEOTIDE SEQUENCE</scope>
    <source>
        <strain evidence="2">CHK197-8231</strain>
    </source>
</reference>
<name>A0A9D1L3T9_9BACT</name>
<organism evidence="2 3">
    <name type="scientific">Candidatus Fimihabitans intestinipullorum</name>
    <dbReference type="NCBI Taxonomy" id="2840820"/>
    <lineage>
        <taxon>Bacteria</taxon>
        <taxon>Bacillati</taxon>
        <taxon>Mycoplasmatota</taxon>
        <taxon>Mycoplasmatota incertae sedis</taxon>
        <taxon>Candidatus Fimihabitans</taxon>
    </lineage>
</organism>
<accession>A0A9D1L3T9</accession>
<reference evidence="2" key="2">
    <citation type="journal article" date="2021" name="PeerJ">
        <title>Extensive microbial diversity within the chicken gut microbiome revealed by metagenomics and culture.</title>
        <authorList>
            <person name="Gilroy R."/>
            <person name="Ravi A."/>
            <person name="Getino M."/>
            <person name="Pursley I."/>
            <person name="Horton D.L."/>
            <person name="Alikhan N.F."/>
            <person name="Baker D."/>
            <person name="Gharbi K."/>
            <person name="Hall N."/>
            <person name="Watson M."/>
            <person name="Adriaenssens E.M."/>
            <person name="Foster-Nyarko E."/>
            <person name="Jarju S."/>
            <person name="Secka A."/>
            <person name="Antonio M."/>
            <person name="Oren A."/>
            <person name="Chaudhuri R.R."/>
            <person name="La Ragione R."/>
            <person name="Hildebrand F."/>
            <person name="Pallen M.J."/>
        </authorList>
    </citation>
    <scope>NUCLEOTIDE SEQUENCE</scope>
    <source>
        <strain evidence="2">CHK197-8231</strain>
    </source>
</reference>
<evidence type="ECO:0000313" key="2">
    <source>
        <dbReference type="EMBL" id="HIU22357.1"/>
    </source>
</evidence>
<feature type="domain" description="N-acetyltransferase" evidence="1">
    <location>
        <begin position="2"/>
        <end position="170"/>
    </location>
</feature>
<dbReference type="SUPFAM" id="SSF55729">
    <property type="entry name" value="Acyl-CoA N-acyltransferases (Nat)"/>
    <property type="match status" value="1"/>
</dbReference>
<dbReference type="InterPro" id="IPR000182">
    <property type="entry name" value="GNAT_dom"/>
</dbReference>
<evidence type="ECO:0000259" key="1">
    <source>
        <dbReference type="PROSITE" id="PS51186"/>
    </source>
</evidence>
<sequence>MLYIKRGTLEDLERIYPFYVQDFPRSERKPYRILKKLMNHNIGELQILYDDKIWVGYAFLIVQKNQRVVWLDYLAIRDGMRSRGYGEKLIAKLKDSYRTYDALFGEVERVEHFLPESLNQLRIRRIRFYERLGFELMNNYVIRLWDVNYVPVYVTTKEKISHLKMASYIESFYDLFYGSYFKTEEDYHRCISFYHK</sequence>
<evidence type="ECO:0000313" key="3">
    <source>
        <dbReference type="Proteomes" id="UP000824087"/>
    </source>
</evidence>
<dbReference type="CDD" id="cd04301">
    <property type="entry name" value="NAT_SF"/>
    <property type="match status" value="1"/>
</dbReference>
<protein>
    <submittedName>
        <fullName evidence="2">GNAT family N-acetyltransferase</fullName>
    </submittedName>
</protein>
<dbReference type="PROSITE" id="PS51186">
    <property type="entry name" value="GNAT"/>
    <property type="match status" value="1"/>
</dbReference>
<dbReference type="AlphaFoldDB" id="A0A9D1L3T9"/>
<proteinExistence type="predicted"/>
<dbReference type="GO" id="GO:0016747">
    <property type="term" value="F:acyltransferase activity, transferring groups other than amino-acyl groups"/>
    <property type="evidence" value="ECO:0007669"/>
    <property type="project" value="InterPro"/>
</dbReference>
<dbReference type="Proteomes" id="UP000824087">
    <property type="component" value="Unassembled WGS sequence"/>
</dbReference>